<name>A0ABT6WWA7_9ACTN</name>
<organism evidence="2 3">
    <name type="scientific">Actinoplanes sandaracinus</name>
    <dbReference type="NCBI Taxonomy" id="3045177"/>
    <lineage>
        <taxon>Bacteria</taxon>
        <taxon>Bacillati</taxon>
        <taxon>Actinomycetota</taxon>
        <taxon>Actinomycetes</taxon>
        <taxon>Micromonosporales</taxon>
        <taxon>Micromonosporaceae</taxon>
        <taxon>Actinoplanes</taxon>
    </lineage>
</organism>
<feature type="chain" id="PRO_5046279524" evidence="1">
    <location>
        <begin position="24"/>
        <end position="165"/>
    </location>
</feature>
<evidence type="ECO:0000313" key="3">
    <source>
        <dbReference type="Proteomes" id="UP001241758"/>
    </source>
</evidence>
<evidence type="ECO:0000313" key="2">
    <source>
        <dbReference type="EMBL" id="MDI6104036.1"/>
    </source>
</evidence>
<protein>
    <submittedName>
        <fullName evidence="2">Uncharacterized protein</fullName>
    </submittedName>
</protein>
<feature type="signal peptide" evidence="1">
    <location>
        <begin position="1"/>
        <end position="23"/>
    </location>
</feature>
<gene>
    <name evidence="2" type="ORF">QLQ12_36145</name>
</gene>
<reference evidence="2 3" key="1">
    <citation type="submission" date="2023-05" db="EMBL/GenBank/DDBJ databases">
        <title>Actinoplanes sp. NEAU-A12 genome sequencing.</title>
        <authorList>
            <person name="Wang Z.-S."/>
        </authorList>
    </citation>
    <scope>NUCLEOTIDE SEQUENCE [LARGE SCALE GENOMIC DNA]</scope>
    <source>
        <strain evidence="2 3">NEAU-A12</strain>
    </source>
</reference>
<keyword evidence="1" id="KW-0732">Signal</keyword>
<keyword evidence="3" id="KW-1185">Reference proteome</keyword>
<comment type="caution">
    <text evidence="2">The sequence shown here is derived from an EMBL/GenBank/DDBJ whole genome shotgun (WGS) entry which is preliminary data.</text>
</comment>
<accession>A0ABT6WWA7</accession>
<dbReference type="Proteomes" id="UP001241758">
    <property type="component" value="Unassembled WGS sequence"/>
</dbReference>
<dbReference type="EMBL" id="JASCTH010000029">
    <property type="protein sequence ID" value="MDI6104036.1"/>
    <property type="molecule type" value="Genomic_DNA"/>
</dbReference>
<sequence length="165" mass="17626">MTKFAVLPMAVALLAGTAATAHAADVAEEAVTEFRFTADAGAHPLHSASGVWATPDREVRVWESENVVKIDSATWQNSEPFRLELSTPDGSALGVGAYQQGQAPETLRTLVIFNGLGCVEARAAVLVDRIERNAEGSLTAFDATLEHYCVGSDDQGLHAQVRYRA</sequence>
<evidence type="ECO:0000256" key="1">
    <source>
        <dbReference type="SAM" id="SignalP"/>
    </source>
</evidence>
<dbReference type="RefSeq" id="WP_282765292.1">
    <property type="nucleotide sequence ID" value="NZ_JASCTH010000029.1"/>
</dbReference>
<proteinExistence type="predicted"/>